<sequence length="127" mass="14376">MERIATDCLFKMFMNKFKGFVTDEELEEGWDCVGGEESSRIRAERGSGLMPRSRRAMRSERVWRSSPVSSTFDIWNARSSVSFAFCPPTAFITTRRRLLLSEVALRSKMASVIFDLGGEVGSTVHII</sequence>
<gene>
    <name evidence="1" type="ORF">M5K25_014233</name>
</gene>
<reference evidence="1 2" key="1">
    <citation type="journal article" date="2024" name="Plant Biotechnol. J.">
        <title>Dendrobium thyrsiflorum genome and its molecular insights into genes involved in important horticultural traits.</title>
        <authorList>
            <person name="Chen B."/>
            <person name="Wang J.Y."/>
            <person name="Zheng P.J."/>
            <person name="Li K.L."/>
            <person name="Liang Y.M."/>
            <person name="Chen X.F."/>
            <person name="Zhang C."/>
            <person name="Zhao X."/>
            <person name="He X."/>
            <person name="Zhang G.Q."/>
            <person name="Liu Z.J."/>
            <person name="Xu Q."/>
        </authorList>
    </citation>
    <scope>NUCLEOTIDE SEQUENCE [LARGE SCALE GENOMIC DNA]</scope>
    <source>
        <strain evidence="1">GZMU011</strain>
    </source>
</reference>
<comment type="caution">
    <text evidence="1">The sequence shown here is derived from an EMBL/GenBank/DDBJ whole genome shotgun (WGS) entry which is preliminary data.</text>
</comment>
<dbReference type="AlphaFoldDB" id="A0ABD0UVT3"/>
<evidence type="ECO:0000313" key="1">
    <source>
        <dbReference type="EMBL" id="KAL0916704.1"/>
    </source>
</evidence>
<evidence type="ECO:0000313" key="2">
    <source>
        <dbReference type="Proteomes" id="UP001552299"/>
    </source>
</evidence>
<dbReference type="Proteomes" id="UP001552299">
    <property type="component" value="Unassembled WGS sequence"/>
</dbReference>
<dbReference type="EMBL" id="JANQDX010000011">
    <property type="protein sequence ID" value="KAL0916704.1"/>
    <property type="molecule type" value="Genomic_DNA"/>
</dbReference>
<proteinExistence type="predicted"/>
<accession>A0ABD0UVT3</accession>
<organism evidence="1 2">
    <name type="scientific">Dendrobium thyrsiflorum</name>
    <name type="common">Pinecone-like raceme dendrobium</name>
    <name type="synonym">Orchid</name>
    <dbReference type="NCBI Taxonomy" id="117978"/>
    <lineage>
        <taxon>Eukaryota</taxon>
        <taxon>Viridiplantae</taxon>
        <taxon>Streptophyta</taxon>
        <taxon>Embryophyta</taxon>
        <taxon>Tracheophyta</taxon>
        <taxon>Spermatophyta</taxon>
        <taxon>Magnoliopsida</taxon>
        <taxon>Liliopsida</taxon>
        <taxon>Asparagales</taxon>
        <taxon>Orchidaceae</taxon>
        <taxon>Epidendroideae</taxon>
        <taxon>Malaxideae</taxon>
        <taxon>Dendrobiinae</taxon>
        <taxon>Dendrobium</taxon>
    </lineage>
</organism>
<name>A0ABD0UVT3_DENTH</name>
<protein>
    <submittedName>
        <fullName evidence="1">Uncharacterized protein</fullName>
    </submittedName>
</protein>
<keyword evidence="2" id="KW-1185">Reference proteome</keyword>